<name>A0ACB8SXV5_9AGAM</name>
<dbReference type="EMBL" id="MU277217">
    <property type="protein sequence ID" value="KAI0060683.1"/>
    <property type="molecule type" value="Genomic_DNA"/>
</dbReference>
<organism evidence="1 2">
    <name type="scientific">Artomyces pyxidatus</name>
    <dbReference type="NCBI Taxonomy" id="48021"/>
    <lineage>
        <taxon>Eukaryota</taxon>
        <taxon>Fungi</taxon>
        <taxon>Dikarya</taxon>
        <taxon>Basidiomycota</taxon>
        <taxon>Agaricomycotina</taxon>
        <taxon>Agaricomycetes</taxon>
        <taxon>Russulales</taxon>
        <taxon>Auriscalpiaceae</taxon>
        <taxon>Artomyces</taxon>
    </lineage>
</organism>
<protein>
    <submittedName>
        <fullName evidence="1">Uncharacterized protein</fullName>
    </submittedName>
</protein>
<sequence>MNNVEKPPARAYWYAAADDRLAHLKGVSPQGDVKYIASARDTVDDEIEAARLAVCAMRTRRNALAPISVLPPEILARIFELHAIDCPHGKVDYYRADRMNLRFGWIASATHVCRRWREVALDHPRLWGRLAFNMGSKWVEEMLARVKAAPIFVSQKLPYCSPPTTGTVTLMHPAIPSRLSQVQELNFSGYLEHMLPLLTRPAPMLERLELSTDVDMTTQVSIPINFLDNHAPRLREIELRNVSHAWGVFPSRALTELKIAFSINPIPTSFAQFLDFLEGTPTLTKLTLECCIPSASHFINDRVVSLPNMSALTLAGPTTDVIGVLTHISVATSTKLGLSCSSQDLTGDECCNVLPLIMAHLGTNSSRPSSIRMFSLHSVDISTHIMKACRDEITQEGRPVFILEEGVPDVSLRLQCRISTDEREASFLHRICGAFPLRDVRALDVNILHSHCPDLNWVDMFGHCTSLRHLCVSYIPAETLCVALGRPTVEVKQQEHGKNARRKRRAKGPLLFPSLQTLYLHEVNFEIPERYSGDLYAALRSSLKTRLTRKAGLRVLEIEECTVDEDQIEQFEDVVDEVVWDGEVGEMEEEYEEEFADEYYGYGYEEDEFGYDSEDVDVFPW</sequence>
<comment type="caution">
    <text evidence="1">The sequence shown here is derived from an EMBL/GenBank/DDBJ whole genome shotgun (WGS) entry which is preliminary data.</text>
</comment>
<gene>
    <name evidence="1" type="ORF">BV25DRAFT_1992747</name>
</gene>
<reference evidence="1" key="2">
    <citation type="journal article" date="2022" name="New Phytol.">
        <title>Evolutionary transition to the ectomycorrhizal habit in the genomes of a hyperdiverse lineage of mushroom-forming fungi.</title>
        <authorList>
            <person name="Looney B."/>
            <person name="Miyauchi S."/>
            <person name="Morin E."/>
            <person name="Drula E."/>
            <person name="Courty P.E."/>
            <person name="Kohler A."/>
            <person name="Kuo A."/>
            <person name="LaButti K."/>
            <person name="Pangilinan J."/>
            <person name="Lipzen A."/>
            <person name="Riley R."/>
            <person name="Andreopoulos W."/>
            <person name="He G."/>
            <person name="Johnson J."/>
            <person name="Nolan M."/>
            <person name="Tritt A."/>
            <person name="Barry K.W."/>
            <person name="Grigoriev I.V."/>
            <person name="Nagy L.G."/>
            <person name="Hibbett D."/>
            <person name="Henrissat B."/>
            <person name="Matheny P.B."/>
            <person name="Labbe J."/>
            <person name="Martin F.M."/>
        </authorList>
    </citation>
    <scope>NUCLEOTIDE SEQUENCE</scope>
    <source>
        <strain evidence="1">HHB10654</strain>
    </source>
</reference>
<keyword evidence="2" id="KW-1185">Reference proteome</keyword>
<proteinExistence type="predicted"/>
<accession>A0ACB8SXV5</accession>
<dbReference type="Proteomes" id="UP000814140">
    <property type="component" value="Unassembled WGS sequence"/>
</dbReference>
<evidence type="ECO:0000313" key="1">
    <source>
        <dbReference type="EMBL" id="KAI0060683.1"/>
    </source>
</evidence>
<evidence type="ECO:0000313" key="2">
    <source>
        <dbReference type="Proteomes" id="UP000814140"/>
    </source>
</evidence>
<reference evidence="1" key="1">
    <citation type="submission" date="2021-03" db="EMBL/GenBank/DDBJ databases">
        <authorList>
            <consortium name="DOE Joint Genome Institute"/>
            <person name="Ahrendt S."/>
            <person name="Looney B.P."/>
            <person name="Miyauchi S."/>
            <person name="Morin E."/>
            <person name="Drula E."/>
            <person name="Courty P.E."/>
            <person name="Chicoki N."/>
            <person name="Fauchery L."/>
            <person name="Kohler A."/>
            <person name="Kuo A."/>
            <person name="Labutti K."/>
            <person name="Pangilinan J."/>
            <person name="Lipzen A."/>
            <person name="Riley R."/>
            <person name="Andreopoulos W."/>
            <person name="He G."/>
            <person name="Johnson J."/>
            <person name="Barry K.W."/>
            <person name="Grigoriev I.V."/>
            <person name="Nagy L."/>
            <person name="Hibbett D."/>
            <person name="Henrissat B."/>
            <person name="Matheny P.B."/>
            <person name="Labbe J."/>
            <person name="Martin F."/>
        </authorList>
    </citation>
    <scope>NUCLEOTIDE SEQUENCE</scope>
    <source>
        <strain evidence="1">HHB10654</strain>
    </source>
</reference>